<dbReference type="Proteomes" id="UP001321486">
    <property type="component" value="Chromosome"/>
</dbReference>
<accession>A0ABM8GMD8</accession>
<gene>
    <name evidence="1" type="ORF">GCM10025867_18260</name>
</gene>
<evidence type="ECO:0000313" key="1">
    <source>
        <dbReference type="EMBL" id="BDZ49585.1"/>
    </source>
</evidence>
<evidence type="ECO:0000313" key="2">
    <source>
        <dbReference type="Proteomes" id="UP001321486"/>
    </source>
</evidence>
<proteinExistence type="predicted"/>
<sequence>MRRLKERGGSLAESPAVDVLAVLVGLSLGTPTTWRRKWLASRIEYAITREPIGARVVSPDFTTAGQRWDDRTTG</sequence>
<name>A0ABM8GMD8_9MICO</name>
<protein>
    <submittedName>
        <fullName evidence="1">Uncharacterized protein</fullName>
    </submittedName>
</protein>
<organism evidence="1 2">
    <name type="scientific">Frondihabitans sucicola</name>
    <dbReference type="NCBI Taxonomy" id="1268041"/>
    <lineage>
        <taxon>Bacteria</taxon>
        <taxon>Bacillati</taxon>
        <taxon>Actinomycetota</taxon>
        <taxon>Actinomycetes</taxon>
        <taxon>Micrococcales</taxon>
        <taxon>Microbacteriaceae</taxon>
        <taxon>Frondihabitans</taxon>
    </lineage>
</organism>
<dbReference type="RefSeq" id="WP_286346343.1">
    <property type="nucleotide sequence ID" value="NZ_AP027732.1"/>
</dbReference>
<keyword evidence="2" id="KW-1185">Reference proteome</keyword>
<dbReference type="EMBL" id="AP027732">
    <property type="protein sequence ID" value="BDZ49585.1"/>
    <property type="molecule type" value="Genomic_DNA"/>
</dbReference>
<reference evidence="2" key="1">
    <citation type="journal article" date="2019" name="Int. J. Syst. Evol. Microbiol.">
        <title>The Global Catalogue of Microorganisms (GCM) 10K type strain sequencing project: providing services to taxonomists for standard genome sequencing and annotation.</title>
        <authorList>
            <consortium name="The Broad Institute Genomics Platform"/>
            <consortium name="The Broad Institute Genome Sequencing Center for Infectious Disease"/>
            <person name="Wu L."/>
            <person name="Ma J."/>
        </authorList>
    </citation>
    <scope>NUCLEOTIDE SEQUENCE [LARGE SCALE GENOMIC DNA]</scope>
    <source>
        <strain evidence="2">NBRC 108728</strain>
    </source>
</reference>